<dbReference type="AlphaFoldDB" id="A0A1I2G199"/>
<evidence type="ECO:0000259" key="1">
    <source>
        <dbReference type="Pfam" id="PF13472"/>
    </source>
</evidence>
<dbReference type="InterPro" id="IPR013830">
    <property type="entry name" value="SGNH_hydro"/>
</dbReference>
<dbReference type="InterPro" id="IPR051532">
    <property type="entry name" value="Ester_Hydrolysis_Enzymes"/>
</dbReference>
<evidence type="ECO:0000313" key="3">
    <source>
        <dbReference type="Proteomes" id="UP000198964"/>
    </source>
</evidence>
<name>A0A1I2G199_9BACT</name>
<sequence length="240" mass="26829">MQLKNRFIKVAITMLSFALLSFISESGERTKIKVACVGDSITVGARLENPEKDSYPSQLQLLLGESYQVENFGVGGSTLIRKGYPTVWSQLAKIKQSKPDIVIISLGTNDTCGMGTCGDRKCWEYKDDFPGDYRDLIDSISHFSSKPKIWICAPSPMVLETPGLSEERMNGLTERKPRLQELIDVIKKLAEEKELGFIDLNTPLKDKPSLFTEKDGVHPNQAGYKAIAELVNRELMKVLK</sequence>
<accession>A0A1I2G199</accession>
<keyword evidence="3" id="KW-1185">Reference proteome</keyword>
<dbReference type="EMBL" id="FONW01000002">
    <property type="protein sequence ID" value="SFF10421.1"/>
    <property type="molecule type" value="Genomic_DNA"/>
</dbReference>
<dbReference type="Proteomes" id="UP000198964">
    <property type="component" value="Unassembled WGS sequence"/>
</dbReference>
<dbReference type="STRING" id="655355.SAMN05216283_102677"/>
<feature type="domain" description="SGNH hydrolase-type esterase" evidence="1">
    <location>
        <begin position="36"/>
        <end position="226"/>
    </location>
</feature>
<reference evidence="2 3" key="1">
    <citation type="submission" date="2016-10" db="EMBL/GenBank/DDBJ databases">
        <authorList>
            <person name="de Groot N.N."/>
        </authorList>
    </citation>
    <scope>NUCLEOTIDE SEQUENCE [LARGE SCALE GENOMIC DNA]</scope>
    <source>
        <strain evidence="2 3">CGMCC 1.9156</strain>
    </source>
</reference>
<dbReference type="InterPro" id="IPR036514">
    <property type="entry name" value="SGNH_hydro_sf"/>
</dbReference>
<dbReference type="RefSeq" id="WP_093919312.1">
    <property type="nucleotide sequence ID" value="NZ_FONW01000002.1"/>
</dbReference>
<proteinExistence type="predicted"/>
<organism evidence="2 3">
    <name type="scientific">Sunxiuqinia elliptica</name>
    <dbReference type="NCBI Taxonomy" id="655355"/>
    <lineage>
        <taxon>Bacteria</taxon>
        <taxon>Pseudomonadati</taxon>
        <taxon>Bacteroidota</taxon>
        <taxon>Bacteroidia</taxon>
        <taxon>Marinilabiliales</taxon>
        <taxon>Prolixibacteraceae</taxon>
        <taxon>Sunxiuqinia</taxon>
    </lineage>
</organism>
<gene>
    <name evidence="2" type="ORF">SAMN05216283_102677</name>
</gene>
<dbReference type="SUPFAM" id="SSF52266">
    <property type="entry name" value="SGNH hydrolase"/>
    <property type="match status" value="1"/>
</dbReference>
<dbReference type="PANTHER" id="PTHR30383">
    <property type="entry name" value="THIOESTERASE 1/PROTEASE 1/LYSOPHOSPHOLIPASE L1"/>
    <property type="match status" value="1"/>
</dbReference>
<dbReference type="PANTHER" id="PTHR30383:SF5">
    <property type="entry name" value="SGNH HYDROLASE-TYPE ESTERASE DOMAIN-CONTAINING PROTEIN"/>
    <property type="match status" value="1"/>
</dbReference>
<dbReference type="GO" id="GO:0004622">
    <property type="term" value="F:phosphatidylcholine lysophospholipase activity"/>
    <property type="evidence" value="ECO:0007669"/>
    <property type="project" value="TreeGrafter"/>
</dbReference>
<dbReference type="Gene3D" id="3.40.50.1110">
    <property type="entry name" value="SGNH hydrolase"/>
    <property type="match status" value="1"/>
</dbReference>
<dbReference type="Pfam" id="PF13472">
    <property type="entry name" value="Lipase_GDSL_2"/>
    <property type="match status" value="1"/>
</dbReference>
<protein>
    <submittedName>
        <fullName evidence="2">Sialate O-acetylesterase</fullName>
    </submittedName>
</protein>
<evidence type="ECO:0000313" key="2">
    <source>
        <dbReference type="EMBL" id="SFF10421.1"/>
    </source>
</evidence>